<organism evidence="2 3">
    <name type="scientific">Clostridium chromiireducens</name>
    <dbReference type="NCBI Taxonomy" id="225345"/>
    <lineage>
        <taxon>Bacteria</taxon>
        <taxon>Bacillati</taxon>
        <taxon>Bacillota</taxon>
        <taxon>Clostridia</taxon>
        <taxon>Eubacteriales</taxon>
        <taxon>Clostridiaceae</taxon>
        <taxon>Clostridium</taxon>
    </lineage>
</organism>
<dbReference type="Pfam" id="PF11188">
    <property type="entry name" value="DUF2975"/>
    <property type="match status" value="1"/>
</dbReference>
<dbReference type="RefSeq" id="WP_160361638.1">
    <property type="nucleotide sequence ID" value="NZ_WSRQ01000103.1"/>
</dbReference>
<name>A0A964W5E9_9CLOT</name>
<sequence length="151" mass="16630">MKRSSKIFLKVAVFIGGPLLTLFIFLLPMVITGLSRVISVSAYLQYLGFIGLYGAVIPFLFELYQTIKFVGYTNRNEALSESSAKALKNIRYCGITISVLYVIAMPLLFLMADGDDAPGIILFALLVILSTSMSAVFANVFEKICHSNRIS</sequence>
<keyword evidence="1" id="KW-1133">Transmembrane helix</keyword>
<evidence type="ECO:0000313" key="2">
    <source>
        <dbReference type="EMBL" id="MVX67208.1"/>
    </source>
</evidence>
<accession>A0A964W5E9</accession>
<dbReference type="InterPro" id="IPR021354">
    <property type="entry name" value="DUF2975"/>
</dbReference>
<feature type="transmembrane region" description="Helical" evidence="1">
    <location>
        <begin position="7"/>
        <end position="31"/>
    </location>
</feature>
<proteinExistence type="predicted"/>
<gene>
    <name evidence="2" type="ORF">GKZ28_26560</name>
</gene>
<dbReference type="Proteomes" id="UP000656077">
    <property type="component" value="Unassembled WGS sequence"/>
</dbReference>
<feature type="transmembrane region" description="Helical" evidence="1">
    <location>
        <begin position="43"/>
        <end position="61"/>
    </location>
</feature>
<reference evidence="2" key="1">
    <citation type="submission" date="2019-12" db="EMBL/GenBank/DDBJ databases">
        <title>Microbes associate with the intestines of laboratory mice.</title>
        <authorList>
            <person name="Navarre W."/>
            <person name="Wong E."/>
        </authorList>
    </citation>
    <scope>NUCLEOTIDE SEQUENCE</scope>
    <source>
        <strain evidence="2">NM79_F5</strain>
    </source>
</reference>
<feature type="transmembrane region" description="Helical" evidence="1">
    <location>
        <begin position="118"/>
        <end position="141"/>
    </location>
</feature>
<comment type="caution">
    <text evidence="2">The sequence shown here is derived from an EMBL/GenBank/DDBJ whole genome shotgun (WGS) entry which is preliminary data.</text>
</comment>
<dbReference type="AlphaFoldDB" id="A0A964W5E9"/>
<evidence type="ECO:0000256" key="1">
    <source>
        <dbReference type="SAM" id="Phobius"/>
    </source>
</evidence>
<evidence type="ECO:0000313" key="3">
    <source>
        <dbReference type="Proteomes" id="UP000656077"/>
    </source>
</evidence>
<feature type="transmembrane region" description="Helical" evidence="1">
    <location>
        <begin position="92"/>
        <end position="112"/>
    </location>
</feature>
<protein>
    <submittedName>
        <fullName evidence="2">DUF2975 domain-containing protein</fullName>
    </submittedName>
</protein>
<keyword evidence="1" id="KW-0472">Membrane</keyword>
<keyword evidence="1" id="KW-0812">Transmembrane</keyword>
<dbReference type="EMBL" id="WSRQ01000103">
    <property type="protein sequence ID" value="MVX67208.1"/>
    <property type="molecule type" value="Genomic_DNA"/>
</dbReference>